<keyword evidence="2" id="KW-1185">Reference proteome</keyword>
<name>A0A4Z2FQ50_9TELE</name>
<reference evidence="1 2" key="1">
    <citation type="submission" date="2019-03" db="EMBL/GenBank/DDBJ databases">
        <title>First draft genome of Liparis tanakae, snailfish: a comprehensive survey of snailfish specific genes.</title>
        <authorList>
            <person name="Kim W."/>
            <person name="Song I."/>
            <person name="Jeong J.-H."/>
            <person name="Kim D."/>
            <person name="Kim S."/>
            <person name="Ryu S."/>
            <person name="Song J.Y."/>
            <person name="Lee S.K."/>
        </authorList>
    </citation>
    <scope>NUCLEOTIDE SEQUENCE [LARGE SCALE GENOMIC DNA]</scope>
    <source>
        <tissue evidence="1">Muscle</tissue>
    </source>
</reference>
<gene>
    <name evidence="1" type="ORF">EYF80_046755</name>
</gene>
<sequence>MTTWAPAQK</sequence>
<dbReference type="EMBL" id="SRLO01000994">
    <property type="protein sequence ID" value="TNN43045.1"/>
    <property type="molecule type" value="Genomic_DNA"/>
</dbReference>
<evidence type="ECO:0000313" key="1">
    <source>
        <dbReference type="EMBL" id="TNN43045.1"/>
    </source>
</evidence>
<comment type="caution">
    <text evidence="1">The sequence shown here is derived from an EMBL/GenBank/DDBJ whole genome shotgun (WGS) entry which is preliminary data.</text>
</comment>
<protein>
    <submittedName>
        <fullName evidence="1">Uncharacterized protein</fullName>
    </submittedName>
</protein>
<accession>A0A4Z2FQ50</accession>
<proteinExistence type="predicted"/>
<evidence type="ECO:0000313" key="2">
    <source>
        <dbReference type="Proteomes" id="UP000314294"/>
    </source>
</evidence>
<dbReference type="Proteomes" id="UP000314294">
    <property type="component" value="Unassembled WGS sequence"/>
</dbReference>
<organism evidence="1 2">
    <name type="scientific">Liparis tanakae</name>
    <name type="common">Tanaka's snailfish</name>
    <dbReference type="NCBI Taxonomy" id="230148"/>
    <lineage>
        <taxon>Eukaryota</taxon>
        <taxon>Metazoa</taxon>
        <taxon>Chordata</taxon>
        <taxon>Craniata</taxon>
        <taxon>Vertebrata</taxon>
        <taxon>Euteleostomi</taxon>
        <taxon>Actinopterygii</taxon>
        <taxon>Neopterygii</taxon>
        <taxon>Teleostei</taxon>
        <taxon>Neoteleostei</taxon>
        <taxon>Acanthomorphata</taxon>
        <taxon>Eupercaria</taxon>
        <taxon>Perciformes</taxon>
        <taxon>Cottioidei</taxon>
        <taxon>Cottales</taxon>
        <taxon>Liparidae</taxon>
        <taxon>Liparis</taxon>
    </lineage>
</organism>